<dbReference type="AlphaFoldDB" id="A0A381ILZ7"/>
<dbReference type="PANTHER" id="PTHR42870:SF1">
    <property type="entry name" value="NON-SPECIFIC LIPID-TRANSFER PROTEIN-LIKE 2"/>
    <property type="match status" value="1"/>
</dbReference>
<evidence type="ECO:0000259" key="1">
    <source>
        <dbReference type="Pfam" id="PF00108"/>
    </source>
</evidence>
<evidence type="ECO:0000259" key="2">
    <source>
        <dbReference type="Pfam" id="PF22691"/>
    </source>
</evidence>
<dbReference type="Pfam" id="PF22691">
    <property type="entry name" value="Thiolase_C_1"/>
    <property type="match status" value="1"/>
</dbReference>
<dbReference type="InterPro" id="IPR016039">
    <property type="entry name" value="Thiolase-like"/>
</dbReference>
<dbReference type="InterPro" id="IPR055140">
    <property type="entry name" value="Thiolase_C_2"/>
</dbReference>
<accession>A0A381ILZ7</accession>
<dbReference type="Gene3D" id="3.40.47.10">
    <property type="match status" value="1"/>
</dbReference>
<dbReference type="NCBIfam" id="NF005892">
    <property type="entry name" value="PRK07855.1"/>
    <property type="match status" value="1"/>
</dbReference>
<organism evidence="3 4">
    <name type="scientific">Aminobacter aminovorans</name>
    <name type="common">Chelatobacter heintzii</name>
    <dbReference type="NCBI Taxonomy" id="83263"/>
    <lineage>
        <taxon>Bacteria</taxon>
        <taxon>Pseudomonadati</taxon>
        <taxon>Pseudomonadota</taxon>
        <taxon>Alphaproteobacteria</taxon>
        <taxon>Hyphomicrobiales</taxon>
        <taxon>Phyllobacteriaceae</taxon>
        <taxon>Aminobacter</taxon>
    </lineage>
</organism>
<gene>
    <name evidence="3" type="ORF">NCTC10684_05335</name>
</gene>
<dbReference type="InterPro" id="IPR002155">
    <property type="entry name" value="Thiolase"/>
</dbReference>
<dbReference type="RefSeq" id="WP_115734359.1">
    <property type="nucleotide sequence ID" value="NZ_BAAAVY010000014.1"/>
</dbReference>
<dbReference type="PANTHER" id="PTHR42870">
    <property type="entry name" value="ACETYL-COA C-ACETYLTRANSFERASE"/>
    <property type="match status" value="1"/>
</dbReference>
<dbReference type="OrthoDB" id="9790314at2"/>
<dbReference type="PIRSF" id="PIRSF000429">
    <property type="entry name" value="Ac-CoA_Ac_transf"/>
    <property type="match status" value="1"/>
</dbReference>
<dbReference type="Pfam" id="PF00108">
    <property type="entry name" value="Thiolase_N"/>
    <property type="match status" value="1"/>
</dbReference>
<feature type="domain" description="Thiolase N-terminal" evidence="1">
    <location>
        <begin position="12"/>
        <end position="186"/>
    </location>
</feature>
<proteinExistence type="predicted"/>
<protein>
    <submittedName>
        <fullName evidence="3">Lipid-transfer protein</fullName>
    </submittedName>
</protein>
<name>A0A381ILZ7_AMIAI</name>
<dbReference type="CDD" id="cd00829">
    <property type="entry name" value="SCP-x_thiolase"/>
    <property type="match status" value="1"/>
</dbReference>
<evidence type="ECO:0000313" key="3">
    <source>
        <dbReference type="EMBL" id="SUY29103.1"/>
    </source>
</evidence>
<dbReference type="EMBL" id="UFSM01000003">
    <property type="protein sequence ID" value="SUY29103.1"/>
    <property type="molecule type" value="Genomic_DNA"/>
</dbReference>
<reference evidence="3 4" key="1">
    <citation type="submission" date="2018-06" db="EMBL/GenBank/DDBJ databases">
        <authorList>
            <consortium name="Pathogen Informatics"/>
            <person name="Doyle S."/>
        </authorList>
    </citation>
    <scope>NUCLEOTIDE SEQUENCE [LARGE SCALE GENOMIC DNA]</scope>
    <source>
        <strain evidence="3 4">NCTC10684</strain>
    </source>
</reference>
<evidence type="ECO:0000313" key="4">
    <source>
        <dbReference type="Proteomes" id="UP000254701"/>
    </source>
</evidence>
<dbReference type="SUPFAM" id="SSF53901">
    <property type="entry name" value="Thiolase-like"/>
    <property type="match status" value="2"/>
</dbReference>
<dbReference type="GO" id="GO:0003988">
    <property type="term" value="F:acetyl-CoA C-acyltransferase activity"/>
    <property type="evidence" value="ECO:0007669"/>
    <property type="project" value="UniProtKB-ARBA"/>
</dbReference>
<sequence>MSDTISLKDRTAIVGIGETAFGKAMVQSEEQLACMAIKAALDDAGISPSEVDGLCSLNMENVFQHDIARDLGMKEVTYYSQMPAGGHGGCGTVGHAAMAIATGQAKVVVGWRSRKRSGRASRVWAQLEQRIQGSRDTWLRPWGIIRPVDEVGVMYTRYMHEFGATRDHLANVALAFRSHANRNPKAFMHAKPMSREDYFAARWISEPLCLFDCCLETDGAIAFVVTAADRARDCRNRPVYVHAAAQGFDGGSAILANYFTADPMCSQAATCAKSLWRQSDFRAADMKVAQFYDAFTPEVFFTLEGYGFCGRGEGAAFTEDGGVALGGRLPVNTGGGSLSEVYLHGFNMITEGVKQMRGTSSGQVEQADCCFVSSSDLGPTCAVVLRN</sequence>
<dbReference type="InterPro" id="IPR020616">
    <property type="entry name" value="Thiolase_N"/>
</dbReference>
<dbReference type="Proteomes" id="UP000254701">
    <property type="component" value="Unassembled WGS sequence"/>
</dbReference>
<feature type="domain" description="Thiolase C-terminal" evidence="2">
    <location>
        <begin position="261"/>
        <end position="374"/>
    </location>
</feature>